<feature type="region of interest" description="Disordered" evidence="1">
    <location>
        <begin position="322"/>
        <end position="347"/>
    </location>
</feature>
<comment type="caution">
    <text evidence="2">The sequence shown here is derived from an EMBL/GenBank/DDBJ whole genome shotgun (WGS) entry which is preliminary data.</text>
</comment>
<dbReference type="RefSeq" id="WP_203785991.1">
    <property type="nucleotide sequence ID" value="NZ_BOMV01000069.1"/>
</dbReference>
<evidence type="ECO:0000313" key="3">
    <source>
        <dbReference type="Proteomes" id="UP000636960"/>
    </source>
</evidence>
<dbReference type="Proteomes" id="UP000636960">
    <property type="component" value="Unassembled WGS sequence"/>
</dbReference>
<dbReference type="NCBIfam" id="TIGR03882">
    <property type="entry name" value="cyclo_dehyd_2"/>
    <property type="match status" value="1"/>
</dbReference>
<dbReference type="AlphaFoldDB" id="A0A919K457"/>
<dbReference type="GO" id="GO:0008641">
    <property type="term" value="F:ubiquitin-like modifier activating enzyme activity"/>
    <property type="evidence" value="ECO:0007669"/>
    <property type="project" value="InterPro"/>
</dbReference>
<dbReference type="EMBL" id="BOMV01000069">
    <property type="protein sequence ID" value="GIE98972.1"/>
    <property type="molecule type" value="Genomic_DNA"/>
</dbReference>
<dbReference type="InterPro" id="IPR022291">
    <property type="entry name" value="Bacteriocin_synth_cyclodeHase"/>
</dbReference>
<name>A0A919K457_9ACTN</name>
<keyword evidence="3" id="KW-1185">Reference proteome</keyword>
<dbReference type="InterPro" id="IPR035985">
    <property type="entry name" value="Ubiquitin-activating_enz"/>
</dbReference>
<dbReference type="Gene3D" id="3.40.50.720">
    <property type="entry name" value="NAD(P)-binding Rossmann-like Domain"/>
    <property type="match status" value="1"/>
</dbReference>
<proteinExistence type="predicted"/>
<gene>
    <name evidence="2" type="ORF">Ari01nite_64370</name>
</gene>
<protein>
    <submittedName>
        <fullName evidence="2">Thiamin biosynthesis protein</fullName>
    </submittedName>
</protein>
<sequence>MNRPILIPGLPRAWRGPGELQLGSDPARALVLRLPDPRTARVLDLLDGHRTERLVLLGAAELGVSADDCRALVGTLLSAGLALPATALLPRTIPPGARERLVGEAAAIALRGSRTSPAHRLRRRATSQVVIVGRGRLGAGIAVALAEAGVGHVRPDLPGLVGRDELAGGPLRGTDVNRPRREAIIEVMSRAAPEITSGVRRGAASLVVQLDPDEPANLLAAAHAAREQPHLAVTIRDAAVVIGPLVGPAGAPCLHCLDLHRRERDAEWPGPPARLGGAEPCAVATLLAATGYVVAEVLTFLDGGKPETTGATVEITAPGRVRRRTWPPHPECPCGHRPGKSARVGSG</sequence>
<reference evidence="2" key="1">
    <citation type="submission" date="2021-01" db="EMBL/GenBank/DDBJ databases">
        <title>Whole genome shotgun sequence of Actinoplanes rishiriensis NBRC 108556.</title>
        <authorList>
            <person name="Komaki H."/>
            <person name="Tamura T."/>
        </authorList>
    </citation>
    <scope>NUCLEOTIDE SEQUENCE</scope>
    <source>
        <strain evidence="2">NBRC 108556</strain>
    </source>
</reference>
<accession>A0A919K457</accession>
<dbReference type="SUPFAM" id="SSF69572">
    <property type="entry name" value="Activating enzymes of the ubiquitin-like proteins"/>
    <property type="match status" value="1"/>
</dbReference>
<evidence type="ECO:0000256" key="1">
    <source>
        <dbReference type="SAM" id="MobiDB-lite"/>
    </source>
</evidence>
<organism evidence="2 3">
    <name type="scientific">Paractinoplanes rishiriensis</name>
    <dbReference type="NCBI Taxonomy" id="1050105"/>
    <lineage>
        <taxon>Bacteria</taxon>
        <taxon>Bacillati</taxon>
        <taxon>Actinomycetota</taxon>
        <taxon>Actinomycetes</taxon>
        <taxon>Micromonosporales</taxon>
        <taxon>Micromonosporaceae</taxon>
        <taxon>Paractinoplanes</taxon>
    </lineage>
</organism>
<evidence type="ECO:0000313" key="2">
    <source>
        <dbReference type="EMBL" id="GIE98972.1"/>
    </source>
</evidence>